<feature type="domain" description="F5/8 type C" evidence="2">
    <location>
        <begin position="433"/>
        <end position="540"/>
    </location>
</feature>
<name>A0ABP9RT19_9ACTN</name>
<feature type="region of interest" description="Disordered" evidence="1">
    <location>
        <begin position="48"/>
        <end position="70"/>
    </location>
</feature>
<dbReference type="PROSITE" id="PS51318">
    <property type="entry name" value="TAT"/>
    <property type="match status" value="1"/>
</dbReference>
<evidence type="ECO:0000313" key="3">
    <source>
        <dbReference type="EMBL" id="GAA5185885.1"/>
    </source>
</evidence>
<protein>
    <recommendedName>
        <fullName evidence="2">F5/8 type C domain-containing protein</fullName>
    </recommendedName>
</protein>
<dbReference type="Gene3D" id="3.60.21.10">
    <property type="match status" value="1"/>
</dbReference>
<evidence type="ECO:0000256" key="1">
    <source>
        <dbReference type="SAM" id="MobiDB-lite"/>
    </source>
</evidence>
<dbReference type="Proteomes" id="UP001501570">
    <property type="component" value="Unassembled WGS sequence"/>
</dbReference>
<dbReference type="PROSITE" id="PS50022">
    <property type="entry name" value="FA58C_3"/>
    <property type="match status" value="1"/>
</dbReference>
<proteinExistence type="predicted"/>
<dbReference type="SUPFAM" id="SSF49785">
    <property type="entry name" value="Galactose-binding domain-like"/>
    <property type="match status" value="1"/>
</dbReference>
<sequence>MCDHHDGGSSPSPTPAGHNRRDFLRNATLAGAGAAALGALGATPAFADGGHQPATSGGSIGRWNPDPNSRQFTLAIMPDTQFLYWGSQNSINSAPQEESFRYVINNSGSGESGNNIVFMAHLGDLTEDADPTSFQAVGKTFDLLDSHGVAYSVVAGNHDVSGDDSRGSTPYLQTMGPQRFKHAKTFAGSDPTGYNTAHIFQAGGREWLVLAMDWRTTAQGFAWANQFIKDHPKLPVILTTHEIVTPTYGDNVYPYQSGDPENNAVLSDYGNQVWDQLISNNDQIFLTLNGHYWPAGRMTKQNAAGNDVHLHITNYQNRYFGGAGMLRLYHFDLDLNTIRAETIAPWILAQDPDKRNALAAQQARLTTATDDFSMAIDFDQRFSRFIPVPARSSRPANKLVVPGTLAYWRFDNGGANGTPVTASQTIRDLSGHGNDLTLQAVGDPVPGSLRDQVSAVTASAENPPDEVAVNLKDGDPSTKWLAFSPTGWVTYQLAKPIAVASYSLTSANDTPGRDPKDFTLQGSNDGSAWTDLDTRTGQTFSDRLVINTYNFTNTTAYGYYRLNITANSGEPLLQLGEWDLNDGTNHALTWSADHHPDQPAHASLNFVGGKNPLHGVYLTTAAKAALNTETFPKGYTIEAFVKFPLDWSSTNNAWSAVLSRWGEAGNAGKSGKNTDPQEPVATLSFSDGREPQFNIYPTNQTSPTTNWGQGLPEDTWWHVAVVNDGKHTTLYVEGCPTVDNPSTVSIGIASLGLPWMVGGYEYGGKIDQIFHGLIGDVRVVDRPLSTDEFMTGK</sequence>
<dbReference type="InterPro" id="IPR006311">
    <property type="entry name" value="TAT_signal"/>
</dbReference>
<dbReference type="PANTHER" id="PTHR43143:SF5">
    <property type="entry name" value="SECRETED PROTEIN"/>
    <property type="match status" value="1"/>
</dbReference>
<reference evidence="4" key="1">
    <citation type="journal article" date="2019" name="Int. J. Syst. Evol. Microbiol.">
        <title>The Global Catalogue of Microorganisms (GCM) 10K type strain sequencing project: providing services to taxonomists for standard genome sequencing and annotation.</title>
        <authorList>
            <consortium name="The Broad Institute Genomics Platform"/>
            <consortium name="The Broad Institute Genome Sequencing Center for Infectious Disease"/>
            <person name="Wu L."/>
            <person name="Ma J."/>
        </authorList>
    </citation>
    <scope>NUCLEOTIDE SEQUENCE [LARGE SCALE GENOMIC DNA]</scope>
    <source>
        <strain evidence="4">JCM 18304</strain>
    </source>
</reference>
<dbReference type="PANTHER" id="PTHR43143">
    <property type="entry name" value="METALLOPHOSPHOESTERASE, CALCINEURIN SUPERFAMILY"/>
    <property type="match status" value="1"/>
</dbReference>
<dbReference type="Pfam" id="PF13385">
    <property type="entry name" value="Laminin_G_3"/>
    <property type="match status" value="1"/>
</dbReference>
<dbReference type="EMBL" id="BAABJQ010000007">
    <property type="protein sequence ID" value="GAA5185885.1"/>
    <property type="molecule type" value="Genomic_DNA"/>
</dbReference>
<dbReference type="InterPro" id="IPR013320">
    <property type="entry name" value="ConA-like_dom_sf"/>
</dbReference>
<dbReference type="Pfam" id="PF00754">
    <property type="entry name" value="F5_F8_type_C"/>
    <property type="match status" value="1"/>
</dbReference>
<dbReference type="Gene3D" id="2.60.120.260">
    <property type="entry name" value="Galactose-binding domain-like"/>
    <property type="match status" value="1"/>
</dbReference>
<dbReference type="Gene3D" id="2.60.120.200">
    <property type="match status" value="1"/>
</dbReference>
<dbReference type="InterPro" id="IPR029052">
    <property type="entry name" value="Metallo-depent_PP-like"/>
</dbReference>
<dbReference type="SUPFAM" id="SSF49899">
    <property type="entry name" value="Concanavalin A-like lectins/glucanases"/>
    <property type="match status" value="1"/>
</dbReference>
<gene>
    <name evidence="3" type="ORF">GCM10023322_30950</name>
</gene>
<dbReference type="InterPro" id="IPR000421">
    <property type="entry name" value="FA58C"/>
</dbReference>
<accession>A0ABP9RT19</accession>
<evidence type="ECO:0000313" key="4">
    <source>
        <dbReference type="Proteomes" id="UP001501570"/>
    </source>
</evidence>
<dbReference type="RefSeq" id="WP_345630151.1">
    <property type="nucleotide sequence ID" value="NZ_BAABJQ010000007.1"/>
</dbReference>
<evidence type="ECO:0000259" key="2">
    <source>
        <dbReference type="PROSITE" id="PS50022"/>
    </source>
</evidence>
<dbReference type="InterPro" id="IPR008979">
    <property type="entry name" value="Galactose-bd-like_sf"/>
</dbReference>
<dbReference type="InterPro" id="IPR051918">
    <property type="entry name" value="STPP_CPPED1"/>
</dbReference>
<organism evidence="3 4">
    <name type="scientific">Rugosimonospora acidiphila</name>
    <dbReference type="NCBI Taxonomy" id="556531"/>
    <lineage>
        <taxon>Bacteria</taxon>
        <taxon>Bacillati</taxon>
        <taxon>Actinomycetota</taxon>
        <taxon>Actinomycetes</taxon>
        <taxon>Micromonosporales</taxon>
        <taxon>Micromonosporaceae</taxon>
        <taxon>Rugosimonospora</taxon>
    </lineage>
</organism>
<dbReference type="SUPFAM" id="SSF56300">
    <property type="entry name" value="Metallo-dependent phosphatases"/>
    <property type="match status" value="1"/>
</dbReference>
<feature type="region of interest" description="Disordered" evidence="1">
    <location>
        <begin position="1"/>
        <end position="20"/>
    </location>
</feature>
<keyword evidence="4" id="KW-1185">Reference proteome</keyword>
<comment type="caution">
    <text evidence="3">The sequence shown here is derived from an EMBL/GenBank/DDBJ whole genome shotgun (WGS) entry which is preliminary data.</text>
</comment>